<evidence type="ECO:0000313" key="6">
    <source>
        <dbReference type="Proteomes" id="UP000005475"/>
    </source>
</evidence>
<dbReference type="Proteomes" id="UP000005475">
    <property type="component" value="Unassembled WGS sequence"/>
</dbReference>
<dbReference type="PANTHER" id="PTHR43280:SF32">
    <property type="entry name" value="TRANSCRIPTIONAL REGULATORY PROTEIN"/>
    <property type="match status" value="1"/>
</dbReference>
<organism evidence="5 6">
    <name type="scientific">Bacteroides ovatus (strain ATCC 8483 / DSM 1896 / JCM 5824 / BCRC 10623 / CCUG 4943 / NCTC 11153)</name>
    <dbReference type="NCBI Taxonomy" id="411476"/>
    <lineage>
        <taxon>Bacteria</taxon>
        <taxon>Pseudomonadati</taxon>
        <taxon>Bacteroidota</taxon>
        <taxon>Bacteroidia</taxon>
        <taxon>Bacteroidales</taxon>
        <taxon>Bacteroidaceae</taxon>
        <taxon>Bacteroides</taxon>
    </lineage>
</organism>
<reference evidence="6" key="2">
    <citation type="submission" date="2007-04" db="EMBL/GenBank/DDBJ databases">
        <title>Draft genome sequence of Bacteroides ovatus (ATCC 8483).</title>
        <authorList>
            <person name="Sudarsanam P."/>
            <person name="Ley R."/>
            <person name="Guruge J."/>
            <person name="Turnbaugh P.J."/>
            <person name="Mahowald M."/>
            <person name="Liep D."/>
            <person name="Gordon J."/>
        </authorList>
    </citation>
    <scope>NUCLEOTIDE SEQUENCE [LARGE SCALE GENOMIC DNA]</scope>
    <source>
        <strain evidence="6">ATCC 8483 / DSM 1896 / JCM 5824 / BCRC 10623 / CCUG 4943 / NCTC 11153</strain>
    </source>
</reference>
<gene>
    <name evidence="5" type="ORF">BACOVA_02013</name>
</gene>
<dbReference type="InterPro" id="IPR018060">
    <property type="entry name" value="HTH_AraC"/>
</dbReference>
<dbReference type="PROSITE" id="PS01124">
    <property type="entry name" value="HTH_ARAC_FAMILY_2"/>
    <property type="match status" value="1"/>
</dbReference>
<dbReference type="EMBL" id="AAXF02000047">
    <property type="protein sequence ID" value="EDO12126.1"/>
    <property type="molecule type" value="Genomic_DNA"/>
</dbReference>
<feature type="domain" description="HTH araC/xylS-type" evidence="4">
    <location>
        <begin position="193"/>
        <end position="291"/>
    </location>
</feature>
<dbReference type="PANTHER" id="PTHR43280">
    <property type="entry name" value="ARAC-FAMILY TRANSCRIPTIONAL REGULATOR"/>
    <property type="match status" value="1"/>
</dbReference>
<protein>
    <submittedName>
        <fullName evidence="5">Transcriptional regulator, AraC family</fullName>
    </submittedName>
</protein>
<dbReference type="SUPFAM" id="SSF46689">
    <property type="entry name" value="Homeodomain-like"/>
    <property type="match status" value="1"/>
</dbReference>
<evidence type="ECO:0000256" key="3">
    <source>
        <dbReference type="ARBA" id="ARBA00023163"/>
    </source>
</evidence>
<reference evidence="5 6" key="1">
    <citation type="submission" date="2007-03" db="EMBL/GenBank/DDBJ databases">
        <authorList>
            <person name="Fulton L."/>
            <person name="Clifton S."/>
            <person name="Fulton B."/>
            <person name="Xu J."/>
            <person name="Minx P."/>
            <person name="Pepin K.H."/>
            <person name="Johnson M."/>
            <person name="Thiruvilangam P."/>
            <person name="Bhonagiri V."/>
            <person name="Nash W.E."/>
            <person name="Mardis E.R."/>
            <person name="Wilson R.K."/>
        </authorList>
    </citation>
    <scope>NUCLEOTIDE SEQUENCE [LARGE SCALE GENOMIC DNA]</scope>
    <source>
        <strain evidence="6">ATCC 8483 / DSM 1896 / JCM 5824 / BCRC 10623 / CCUG 4943 / NCTC 11153</strain>
    </source>
</reference>
<evidence type="ECO:0000256" key="1">
    <source>
        <dbReference type="ARBA" id="ARBA00023015"/>
    </source>
</evidence>
<evidence type="ECO:0000256" key="2">
    <source>
        <dbReference type="ARBA" id="ARBA00023125"/>
    </source>
</evidence>
<evidence type="ECO:0000313" key="5">
    <source>
        <dbReference type="EMBL" id="EDO12126.1"/>
    </source>
</evidence>
<evidence type="ECO:0000259" key="4">
    <source>
        <dbReference type="PROSITE" id="PS01124"/>
    </source>
</evidence>
<name>A0AAN3D8E4_BACO1</name>
<sequence length="292" mass="33657">MMDSGQDRLLQFERDLLSGKNICSSEGIFVNFPPSLKKPFQMKGLGLIICHQGNFQFSLNQKKHFAGAGESLFIPEDGEFQVLQESEDMEVRILIYQIEPIRDIMGNLVVSMYMYSRLTPEEPSCVWSTGEEEEIVKYMSLLDNVLQSEENSFKLYEQKLLLLALTYRICSIYNRKLVNDGREVGGRKNEVFIHLIQLIEKYYMQERGVEFYADKLCLSPKYLSAVSKSICGYTVQELVFKAIIRKSISLLKNTQKDIQEISNAFGFPNASYFGTFFKKQVGVSPQQYRKNL</sequence>
<keyword evidence="1" id="KW-0805">Transcription regulation</keyword>
<dbReference type="GO" id="GO:0043565">
    <property type="term" value="F:sequence-specific DNA binding"/>
    <property type="evidence" value="ECO:0007669"/>
    <property type="project" value="InterPro"/>
</dbReference>
<dbReference type="SMART" id="SM00342">
    <property type="entry name" value="HTH_ARAC"/>
    <property type="match status" value="1"/>
</dbReference>
<proteinExistence type="predicted"/>
<dbReference type="GO" id="GO:0003700">
    <property type="term" value="F:DNA-binding transcription factor activity"/>
    <property type="evidence" value="ECO:0007669"/>
    <property type="project" value="InterPro"/>
</dbReference>
<dbReference type="InterPro" id="IPR009057">
    <property type="entry name" value="Homeodomain-like_sf"/>
</dbReference>
<comment type="caution">
    <text evidence="5">The sequence shown here is derived from an EMBL/GenBank/DDBJ whole genome shotgun (WGS) entry which is preliminary data.</text>
</comment>
<dbReference type="AlphaFoldDB" id="A0AAN3D8E4"/>
<dbReference type="PRINTS" id="PR00032">
    <property type="entry name" value="HTHARAC"/>
</dbReference>
<dbReference type="Pfam" id="PF12833">
    <property type="entry name" value="HTH_18"/>
    <property type="match status" value="1"/>
</dbReference>
<keyword evidence="2" id="KW-0238">DNA-binding</keyword>
<dbReference type="Gene3D" id="1.10.10.60">
    <property type="entry name" value="Homeodomain-like"/>
    <property type="match status" value="1"/>
</dbReference>
<dbReference type="InterPro" id="IPR020449">
    <property type="entry name" value="Tscrpt_reg_AraC-type_HTH"/>
</dbReference>
<keyword evidence="3" id="KW-0804">Transcription</keyword>
<accession>A0AAN3D8E4</accession>